<proteinExistence type="inferred from homology"/>
<dbReference type="PANTHER" id="PTHR47505:SF1">
    <property type="entry name" value="DNA UTILIZATION PROTEIN YHGH"/>
    <property type="match status" value="1"/>
</dbReference>
<dbReference type="Pfam" id="PF18912">
    <property type="entry name" value="DZR_2"/>
    <property type="match status" value="1"/>
</dbReference>
<dbReference type="AlphaFoldDB" id="A0A3B1A7B1"/>
<dbReference type="InterPro" id="IPR029057">
    <property type="entry name" value="PRTase-like"/>
</dbReference>
<keyword evidence="3" id="KW-0808">Transferase</keyword>
<evidence type="ECO:0000313" key="3">
    <source>
        <dbReference type="EMBL" id="VAX01626.1"/>
    </source>
</evidence>
<accession>A0A3B1A7B1</accession>
<keyword evidence="3" id="KW-0328">Glycosyltransferase</keyword>
<dbReference type="InterPro" id="IPR044005">
    <property type="entry name" value="DZR_2"/>
</dbReference>
<organism evidence="3">
    <name type="scientific">hydrothermal vent metagenome</name>
    <dbReference type="NCBI Taxonomy" id="652676"/>
    <lineage>
        <taxon>unclassified sequences</taxon>
        <taxon>metagenomes</taxon>
        <taxon>ecological metagenomes</taxon>
    </lineage>
</organism>
<dbReference type="Gene3D" id="3.40.50.2020">
    <property type="match status" value="1"/>
</dbReference>
<dbReference type="InterPro" id="IPR000836">
    <property type="entry name" value="PRTase_dom"/>
</dbReference>
<gene>
    <name evidence="3" type="ORF">MNBD_GAMMA22-2039</name>
</gene>
<sequence length="236" mass="27126">MRIVDKSIKFIQRVLRDQYCYLCDTANDNAEFDICSVCLSELPYKNQSCSRCALPLVSTHSPVCGQCLRDPPSYDAILSPFEYQFPLDTFITELKFRNKLYRAHTLGKLFSHYLQSKSTALPECIIPVPLHPKRLQQRGFNQSIEIARVIAKQLKVPVDKNYCIRNKNTQAQSDLNADQRHQNVKNAFQIKQPRKYQHVAIFDDVVTTGHTVEALATLLRQQNISVIQVWSIARVT</sequence>
<dbReference type="EMBL" id="UOFS01000049">
    <property type="protein sequence ID" value="VAX01626.1"/>
    <property type="molecule type" value="Genomic_DNA"/>
</dbReference>
<feature type="domain" description="Double zinc ribbon" evidence="2">
    <location>
        <begin position="18"/>
        <end position="68"/>
    </location>
</feature>
<reference evidence="3" key="1">
    <citation type="submission" date="2018-06" db="EMBL/GenBank/DDBJ databases">
        <authorList>
            <person name="Zhirakovskaya E."/>
        </authorList>
    </citation>
    <scope>NUCLEOTIDE SEQUENCE</scope>
</reference>
<evidence type="ECO:0000256" key="1">
    <source>
        <dbReference type="ARBA" id="ARBA00008007"/>
    </source>
</evidence>
<dbReference type="GO" id="GO:0016757">
    <property type="term" value="F:glycosyltransferase activity"/>
    <property type="evidence" value="ECO:0007669"/>
    <property type="project" value="UniProtKB-KW"/>
</dbReference>
<protein>
    <submittedName>
        <fullName evidence="3">Competence protein F homolog, phosphoribosyltransferase domain protein YhgH required for utilization of DNA as sole source of carbon and energy</fullName>
    </submittedName>
</protein>
<comment type="similarity">
    <text evidence="1">Belongs to the ComF/GntX family.</text>
</comment>
<name>A0A3B1A7B1_9ZZZZ</name>
<dbReference type="InterPro" id="IPR051910">
    <property type="entry name" value="ComF/GntX_DNA_util-trans"/>
</dbReference>
<dbReference type="CDD" id="cd06223">
    <property type="entry name" value="PRTases_typeI"/>
    <property type="match status" value="1"/>
</dbReference>
<dbReference type="SUPFAM" id="SSF53271">
    <property type="entry name" value="PRTase-like"/>
    <property type="match status" value="1"/>
</dbReference>
<dbReference type="PANTHER" id="PTHR47505">
    <property type="entry name" value="DNA UTILIZATION PROTEIN YHGH"/>
    <property type="match status" value="1"/>
</dbReference>
<evidence type="ECO:0000259" key="2">
    <source>
        <dbReference type="Pfam" id="PF18912"/>
    </source>
</evidence>